<evidence type="ECO:0000313" key="2">
    <source>
        <dbReference type="EMBL" id="MFC1849793.1"/>
    </source>
</evidence>
<gene>
    <name evidence="2" type="ORF">ACFL27_06255</name>
</gene>
<dbReference type="SUPFAM" id="SSF48452">
    <property type="entry name" value="TPR-like"/>
    <property type="match status" value="1"/>
</dbReference>
<comment type="caution">
    <text evidence="2">The sequence shown here is derived from an EMBL/GenBank/DDBJ whole genome shotgun (WGS) entry which is preliminary data.</text>
</comment>
<proteinExistence type="predicted"/>
<dbReference type="InterPro" id="IPR011990">
    <property type="entry name" value="TPR-like_helical_dom_sf"/>
</dbReference>
<dbReference type="Proteomes" id="UP001594351">
    <property type="component" value="Unassembled WGS sequence"/>
</dbReference>
<evidence type="ECO:0000256" key="1">
    <source>
        <dbReference type="SAM" id="Coils"/>
    </source>
</evidence>
<dbReference type="EMBL" id="JBHPBY010000060">
    <property type="protein sequence ID" value="MFC1849793.1"/>
    <property type="molecule type" value="Genomic_DNA"/>
</dbReference>
<reference evidence="2 3" key="1">
    <citation type="submission" date="2024-09" db="EMBL/GenBank/DDBJ databases">
        <title>Laminarin stimulates single cell rates of sulfate reduction while oxygen inhibits transcriptomic activity in coastal marine sediment.</title>
        <authorList>
            <person name="Lindsay M."/>
            <person name="Orcutt B."/>
            <person name="Emerson D."/>
            <person name="Stepanauskas R."/>
            <person name="D'Angelo T."/>
        </authorList>
    </citation>
    <scope>NUCLEOTIDE SEQUENCE [LARGE SCALE GENOMIC DNA]</scope>
    <source>
        <strain evidence="2">SAG AM-311-K15</strain>
    </source>
</reference>
<keyword evidence="3" id="KW-1185">Reference proteome</keyword>
<organism evidence="2 3">
    <name type="scientific">candidate division CSSED10-310 bacterium</name>
    <dbReference type="NCBI Taxonomy" id="2855610"/>
    <lineage>
        <taxon>Bacteria</taxon>
        <taxon>Bacteria division CSSED10-310</taxon>
    </lineage>
</organism>
<accession>A0ABV6YUN1</accession>
<evidence type="ECO:0000313" key="3">
    <source>
        <dbReference type="Proteomes" id="UP001594351"/>
    </source>
</evidence>
<name>A0ABV6YUN1_UNCC1</name>
<sequence length="173" mass="19876">MREEQDLKVRELKDLKQKEKLLRKINDEKNLVRNLEKQVLMLDGLGDYDAALHVCKEWTKIAYKLIDDREILTATGNQALMYKKTGFLNEALMLNFEVEEMARRVGDHRSLAAALINKAIMIDENMGKTETAIPFAEEALQICMDKVGDSFLEKEIRKYLLNMKRKGGGASQL</sequence>
<keyword evidence="1" id="KW-0175">Coiled coil</keyword>
<dbReference type="Gene3D" id="1.25.40.10">
    <property type="entry name" value="Tetratricopeptide repeat domain"/>
    <property type="match status" value="1"/>
</dbReference>
<protein>
    <submittedName>
        <fullName evidence="2">Tetratricopeptide repeat protein</fullName>
    </submittedName>
</protein>
<feature type="coiled-coil region" evidence="1">
    <location>
        <begin position="8"/>
        <end position="38"/>
    </location>
</feature>